<feature type="region of interest" description="Disordered" evidence="3">
    <location>
        <begin position="1090"/>
        <end position="1120"/>
    </location>
</feature>
<evidence type="ECO:0000256" key="2">
    <source>
        <dbReference type="PROSITE-ProRule" id="PRU00708"/>
    </source>
</evidence>
<evidence type="ECO:0000313" key="6">
    <source>
        <dbReference type="Proteomes" id="UP001487740"/>
    </source>
</evidence>
<accession>A0AAW0T8R7</accession>
<feature type="repeat" description="PPR" evidence="2">
    <location>
        <begin position="1029"/>
        <end position="1063"/>
    </location>
</feature>
<dbReference type="InterPro" id="IPR033490">
    <property type="entry name" value="LRP130"/>
</dbReference>
<dbReference type="InterPro" id="IPR011990">
    <property type="entry name" value="TPR-like_helical_dom_sf"/>
</dbReference>
<dbReference type="EMBL" id="JARAKH010000036">
    <property type="protein sequence ID" value="KAK8383990.1"/>
    <property type="molecule type" value="Genomic_DNA"/>
</dbReference>
<keyword evidence="6" id="KW-1185">Reference proteome</keyword>
<feature type="repeat" description="PPR" evidence="2">
    <location>
        <begin position="181"/>
        <end position="215"/>
    </location>
</feature>
<protein>
    <recommendedName>
        <fullName evidence="4">PROP1-like PPR domain-containing protein</fullName>
    </recommendedName>
</protein>
<dbReference type="NCBIfam" id="TIGR00756">
    <property type="entry name" value="PPR"/>
    <property type="match status" value="2"/>
</dbReference>
<name>A0AAW0T8R7_SCYPA</name>
<dbReference type="Pfam" id="PF01535">
    <property type="entry name" value="PPR"/>
    <property type="match status" value="2"/>
</dbReference>
<dbReference type="InterPro" id="IPR002885">
    <property type="entry name" value="PPR_rpt"/>
</dbReference>
<evidence type="ECO:0000313" key="5">
    <source>
        <dbReference type="EMBL" id="KAK8383990.1"/>
    </source>
</evidence>
<dbReference type="GO" id="GO:0003730">
    <property type="term" value="F:mRNA 3'-UTR binding"/>
    <property type="evidence" value="ECO:0007669"/>
    <property type="project" value="TreeGrafter"/>
</dbReference>
<dbReference type="GO" id="GO:0005634">
    <property type="term" value="C:nucleus"/>
    <property type="evidence" value="ECO:0007669"/>
    <property type="project" value="TreeGrafter"/>
</dbReference>
<comment type="caution">
    <text evidence="5">The sequence shown here is derived from an EMBL/GenBank/DDBJ whole genome shotgun (WGS) entry which is preliminary data.</text>
</comment>
<feature type="region of interest" description="Disordered" evidence="3">
    <location>
        <begin position="561"/>
        <end position="587"/>
    </location>
</feature>
<organism evidence="5 6">
    <name type="scientific">Scylla paramamosain</name>
    <name type="common">Mud crab</name>
    <dbReference type="NCBI Taxonomy" id="85552"/>
    <lineage>
        <taxon>Eukaryota</taxon>
        <taxon>Metazoa</taxon>
        <taxon>Ecdysozoa</taxon>
        <taxon>Arthropoda</taxon>
        <taxon>Crustacea</taxon>
        <taxon>Multicrustacea</taxon>
        <taxon>Malacostraca</taxon>
        <taxon>Eumalacostraca</taxon>
        <taxon>Eucarida</taxon>
        <taxon>Decapoda</taxon>
        <taxon>Pleocyemata</taxon>
        <taxon>Brachyura</taxon>
        <taxon>Eubrachyura</taxon>
        <taxon>Portunoidea</taxon>
        <taxon>Portunidae</taxon>
        <taxon>Portuninae</taxon>
        <taxon>Scylla</taxon>
    </lineage>
</organism>
<evidence type="ECO:0000259" key="4">
    <source>
        <dbReference type="Pfam" id="PF17177"/>
    </source>
</evidence>
<keyword evidence="1" id="KW-0677">Repeat</keyword>
<dbReference type="PANTHER" id="PTHR46669:SF1">
    <property type="entry name" value="LEUCINE-RICH PPR MOTIF-CONTAINING PROTEIN, MITOCHONDRIAL"/>
    <property type="match status" value="1"/>
</dbReference>
<gene>
    <name evidence="5" type="ORF">O3P69_016016</name>
</gene>
<dbReference type="InterPro" id="IPR033443">
    <property type="entry name" value="PROP1-like_PPR_dom"/>
</dbReference>
<feature type="repeat" description="PPR" evidence="2">
    <location>
        <begin position="216"/>
        <end position="250"/>
    </location>
</feature>
<dbReference type="GO" id="GO:0005739">
    <property type="term" value="C:mitochondrion"/>
    <property type="evidence" value="ECO:0007669"/>
    <property type="project" value="TreeGrafter"/>
</dbReference>
<dbReference type="Pfam" id="PF17177">
    <property type="entry name" value="PPR_long"/>
    <property type="match status" value="1"/>
</dbReference>
<dbReference type="PANTHER" id="PTHR46669">
    <property type="entry name" value="LEUCINE-RICH PPR MOTIF-CONTAINING PROTEIN, MITOCHONDRIAL"/>
    <property type="match status" value="1"/>
</dbReference>
<evidence type="ECO:0000256" key="3">
    <source>
        <dbReference type="SAM" id="MobiDB-lite"/>
    </source>
</evidence>
<feature type="compositionally biased region" description="Basic and acidic residues" evidence="3">
    <location>
        <begin position="565"/>
        <end position="587"/>
    </location>
</feature>
<proteinExistence type="predicted"/>
<dbReference type="GO" id="GO:0070129">
    <property type="term" value="P:regulation of mitochondrial translation"/>
    <property type="evidence" value="ECO:0007669"/>
    <property type="project" value="TreeGrafter"/>
</dbReference>
<dbReference type="Gene3D" id="1.25.40.10">
    <property type="entry name" value="Tetratricopeptide repeat domain"/>
    <property type="match status" value="4"/>
</dbReference>
<evidence type="ECO:0000256" key="1">
    <source>
        <dbReference type="ARBA" id="ARBA00022737"/>
    </source>
</evidence>
<dbReference type="Proteomes" id="UP001487740">
    <property type="component" value="Unassembled WGS sequence"/>
</dbReference>
<feature type="domain" description="PROP1-like PPR" evidence="4">
    <location>
        <begin position="134"/>
        <end position="276"/>
    </location>
</feature>
<sequence length="1451" mass="161288">MASLLRSGSVSSIFSGLKRVLTTRGPRYDSLTLHSGQGQPLCPTLARLLSAQRPVENVSTTSQASQGIDRALYRIDTDIRRTGRIYLRDVEDIFSEIKTLKHASSTQSLLLLRCCGSLVPEEHPEVRNKLVQDIWNTLQELGVPLDISHYNTLLRVYLENSHKFSPTEFLAQLEKNGVEPNRVTYQRLISRYCQEGDIEGATKILEFMKEKQLPVGENIFNALITGHARANDLESAWAVLDVMHSSGLEPTTDSYAALLIAHAEAGDAEGLSRTLRECEAAELTMHDHDLLEAVYSLATHGHHVLVAQVMDKLHRQPGYAQDAMNVIYRLVNAGCHETAHQIFSTMRVPYAGEGQPQAPTAGAFFIKHLVKSGTTPMIKVVEYCQDLKEKGLNPLALEQALNSALTNGRPEEALFLMRVMKEEGCSLRPHYFWPIFLHHGKSGDAQKLYDTAKHMLSFGIPVTIETLRHYILPALAAQGLLDTNGTIGGLKEAGVPVPFTVSGIVAFLLDTQEPVEAATLLSRYRVRVRSVLRRDLADSYMKSGQTAAIVTILGQMLNHSQDSANADRDDREAQKVTDEDGENIPREEGQQDIAALFLLDVAIQCQRNKRSEKLLALLQEMEQRGIGISMEGGDAVRKRLDPSVDAAILEALDKVCSGNLTFQPLPREPQEPYSQRSARELEQRLQELQNKNLPTHVVQTALLVAYIRGKEVENAETLRKKMEAENIPLGTGVYVLLVDMYVGAGELEKALTNLEELMAREPDVKLNHYKYLRLALLMAQQGRAQDVVKLVQHHVEQESSSGEDDTVLANQARRLLEYMTEHSALQSARQVLDLLLAHKVVTPSTLLFNPFVKAHLTNDDLESALGEFESICQTHRLTPLKQELTTRCINLEDGERDFGETFAVALPYRGASSLTSATMKCHLFRPSASLNKSCAHLLSPVSYTKQSRLQKIMDLSIQVHGELNSLYDMVFAFVECGKVHQARKLVETPGLRAFNGKLDQKCKWLRDMGKIEELANLVSVTKDIFDIDRDMMYSNLLKAYMKKNDPDKALGVWTNMQEDNYQPSDNFLIELGQFLQASGRKVPFAIPHQEAAPKSEATPKSEAIPQKEATPQPAISVSESTPLEQFRQALKKNDWTAALDLKKQVEESGGHLTITACSDLVEGLIKAGKLNEATNTVLAMVSADTHPNPRVFKFLLLTLAGTGQVEPIQALERYITDHSLKRRLNYDNLLCTAYITAGRSEEVLDDLLKTVKDVPDTKLEELAQNFPRGGILGILEKHPNHLTQVLEIAELYAARGITSPANCVWMHLFSTGQHDQANEIYQKHLKTSTSLFMFRNIMNHAEKAGDAGLLASLMKVLENHPGLSNQAKGLVYNSWIGILCNRSQFEEGQQVLDSALQTLHLSDLSTRVLTRLKEGIEEAGKKFPYTISIKESGPLRQAAASSSSSSSSDSD</sequence>
<reference evidence="5 6" key="1">
    <citation type="submission" date="2023-03" db="EMBL/GenBank/DDBJ databases">
        <title>High-quality genome of Scylla paramamosain provides insights in environmental adaptation.</title>
        <authorList>
            <person name="Zhang L."/>
        </authorList>
    </citation>
    <scope>NUCLEOTIDE SEQUENCE [LARGE SCALE GENOMIC DNA]</scope>
    <source>
        <strain evidence="5">LZ_2023a</strain>
        <tissue evidence="5">Muscle</tissue>
    </source>
</reference>
<dbReference type="PROSITE" id="PS51375">
    <property type="entry name" value="PPR"/>
    <property type="match status" value="3"/>
</dbReference>